<evidence type="ECO:0000256" key="3">
    <source>
        <dbReference type="ARBA" id="ARBA00022964"/>
    </source>
</evidence>
<dbReference type="AlphaFoldDB" id="A0A2N9FV04"/>
<evidence type="ECO:0000256" key="2">
    <source>
        <dbReference type="ARBA" id="ARBA00022723"/>
    </source>
</evidence>
<dbReference type="Pfam" id="PF03055">
    <property type="entry name" value="RPE65"/>
    <property type="match status" value="1"/>
</dbReference>
<comment type="similarity">
    <text evidence="1">Belongs to the carotenoid oxygenase family.</text>
</comment>
<dbReference type="PANTHER" id="PTHR10543:SF37">
    <property type="entry name" value="CAROTENOID CLEAVAGE DIOXYGENASE 7, CHLOROPLASTIC"/>
    <property type="match status" value="1"/>
</dbReference>
<keyword evidence="3" id="KW-0560">Oxidoreductase</keyword>
<organism evidence="7">
    <name type="scientific">Fagus sylvatica</name>
    <name type="common">Beechnut</name>
    <dbReference type="NCBI Taxonomy" id="28930"/>
    <lineage>
        <taxon>Eukaryota</taxon>
        <taxon>Viridiplantae</taxon>
        <taxon>Streptophyta</taxon>
        <taxon>Embryophyta</taxon>
        <taxon>Tracheophyta</taxon>
        <taxon>Spermatophyta</taxon>
        <taxon>Magnoliopsida</taxon>
        <taxon>eudicotyledons</taxon>
        <taxon>Gunneridae</taxon>
        <taxon>Pentapetalae</taxon>
        <taxon>rosids</taxon>
        <taxon>fabids</taxon>
        <taxon>Fagales</taxon>
        <taxon>Fagaceae</taxon>
        <taxon>Fagus</taxon>
    </lineage>
</organism>
<evidence type="ECO:0000313" key="7">
    <source>
        <dbReference type="EMBL" id="SPC94497.1"/>
    </source>
</evidence>
<feature type="binding site" evidence="5">
    <location>
        <position position="596"/>
    </location>
    <ligand>
        <name>Fe cation</name>
        <dbReference type="ChEBI" id="CHEBI:24875"/>
        <note>catalytic</note>
    </ligand>
</feature>
<dbReference type="InterPro" id="IPR004294">
    <property type="entry name" value="Carotenoid_Oase"/>
</dbReference>
<dbReference type="GO" id="GO:0009570">
    <property type="term" value="C:chloroplast stroma"/>
    <property type="evidence" value="ECO:0007669"/>
    <property type="project" value="TreeGrafter"/>
</dbReference>
<gene>
    <name evidence="7" type="ORF">FSB_LOCUS22379</name>
</gene>
<dbReference type="PANTHER" id="PTHR10543">
    <property type="entry name" value="BETA-CAROTENE DIOXYGENASE"/>
    <property type="match status" value="1"/>
</dbReference>
<dbReference type="GO" id="GO:0045549">
    <property type="term" value="F:9-cis-epoxycarotenoid dioxygenase activity"/>
    <property type="evidence" value="ECO:0007669"/>
    <property type="project" value="TreeGrafter"/>
</dbReference>
<dbReference type="GO" id="GO:0016121">
    <property type="term" value="P:carotene catabolic process"/>
    <property type="evidence" value="ECO:0007669"/>
    <property type="project" value="TreeGrafter"/>
</dbReference>
<proteinExistence type="inferred from homology"/>
<accession>A0A2N9FV04</accession>
<evidence type="ECO:0000256" key="6">
    <source>
        <dbReference type="SAM" id="MobiDB-lite"/>
    </source>
</evidence>
<evidence type="ECO:0000256" key="1">
    <source>
        <dbReference type="ARBA" id="ARBA00006787"/>
    </source>
</evidence>
<dbReference type="EMBL" id="OIVN01001482">
    <property type="protein sequence ID" value="SPC94497.1"/>
    <property type="molecule type" value="Genomic_DNA"/>
</dbReference>
<keyword evidence="4 5" id="KW-0408">Iron</keyword>
<comment type="cofactor">
    <cofactor evidence="5">
        <name>Fe(2+)</name>
        <dbReference type="ChEBI" id="CHEBI:29033"/>
    </cofactor>
    <text evidence="5">Binds 1 Fe(2+) ion per subunit.</text>
</comment>
<evidence type="ECO:0000256" key="4">
    <source>
        <dbReference type="ARBA" id="ARBA00023004"/>
    </source>
</evidence>
<feature type="region of interest" description="Disordered" evidence="6">
    <location>
        <begin position="721"/>
        <end position="756"/>
    </location>
</feature>
<feature type="binding site" evidence="5">
    <location>
        <position position="309"/>
    </location>
    <ligand>
        <name>Fe cation</name>
        <dbReference type="ChEBI" id="CHEBI:24875"/>
        <note>catalytic</note>
    </ligand>
</feature>
<evidence type="ECO:0008006" key="8">
    <source>
        <dbReference type="Google" id="ProtNLM"/>
    </source>
</evidence>
<evidence type="ECO:0000256" key="5">
    <source>
        <dbReference type="PIRSR" id="PIRSR604294-1"/>
    </source>
</evidence>
<dbReference type="GO" id="GO:0046872">
    <property type="term" value="F:metal ion binding"/>
    <property type="evidence" value="ECO:0007669"/>
    <property type="project" value="UniProtKB-KW"/>
</dbReference>
<sequence length="756" mass="85423">MLSQHNFSHHPIKLPPVALHRVPSLPSKTIPHAISITNPTSNNNHVSIPSNPTLDIQLDDSVAAFWDYQFLFVSQRTETTKPIICVTTLETTKPITLHVVEGAIPHDFPFGTYYLAGPGLFTDDHGSTVHPLDGHGYLRAFTFDGFTREVKFMARGPFSVLKGGHKVGNVKVMKNVANTCVVRWGQRLLCLWEGGEPYEIQSETLDTVGRFDMIDGCDSVPDSGKNSGDIWDVAAGLLKPILYGVFKMPPKRLLSHYKVDARMNRLITTSCNAEDMLLPRSSFTFYEFDSSFKLMNKQEFNIPDHLMIHDWAFTDTHYIVFANRIKLDVAGSMAAVCGMSPMISALSVNPSKTTTPIYLLPRFPDKSGKARDWQVPVEAPSQFWMLHVANAFAIKDVNGNSEIQIHAATCSYQWFNLQKVFGYNWQSGKLDPSIMNVNEGENELLPRLVQVSIHLDGEGNCQKCCVEPFNQWKRSSDFPAINPKFSGKKNKYIYAGTSSGSRQTLPHFPFDTVVKLNVLNQSVHTWSVGRRRFIGEPIFVPKGDEEDDGYLLVVEYAVSIQRCYLVILDPKRIGEEDALIARLEVPKHLNFPLGFHGFWATDKIDARVASVFKDKEWHWRPARSEGMVSIQSKLGLIDLRVEDRAVWTASNSGKFSCAAIWSIVVYFVPFRPEQTENLVPGVSTEADLPDSMEKSSTVIPFVGESHRIWRQILPMSFEREEPERVTRMYGEEASKSSRERVAAEEREREKNKEENK</sequence>
<feature type="binding site" evidence="5">
    <location>
        <position position="387"/>
    </location>
    <ligand>
        <name>Fe cation</name>
        <dbReference type="ChEBI" id="CHEBI:24875"/>
        <note>catalytic</note>
    </ligand>
</feature>
<name>A0A2N9FV04_FAGSY</name>
<keyword evidence="3" id="KW-0223">Dioxygenase</keyword>
<protein>
    <recommendedName>
        <fullName evidence="8">Carotenoid cleavage dioxygenase 7</fullName>
    </recommendedName>
</protein>
<reference evidence="7" key="1">
    <citation type="submission" date="2018-02" db="EMBL/GenBank/DDBJ databases">
        <authorList>
            <person name="Cohen D.B."/>
            <person name="Kent A.D."/>
        </authorList>
    </citation>
    <scope>NUCLEOTIDE SEQUENCE</scope>
</reference>
<keyword evidence="2 5" id="KW-0479">Metal-binding</keyword>